<dbReference type="InterPro" id="IPR012337">
    <property type="entry name" value="RNaseH-like_sf"/>
</dbReference>
<feature type="domain" description="RNase H type-1" evidence="1">
    <location>
        <begin position="118"/>
        <end position="169"/>
    </location>
</feature>
<sequence length="169" mass="19742">METIEHIFVECYTVRKMWKNLKVLHSINQIENTQGSDWLNIIKTLQVLLNTKYISWKEGFPFFLWNIWLKRNENYHQNTKTNICTKKNLNQAIEFYTLTGNTCLKEKSIKTLIRWIPPIQGYKLNTDGSSIRNPGKSGIGGVIRDTKGEWIVGFVGILHLANNIKHHKK</sequence>
<dbReference type="PANTHER" id="PTHR47723:SF19">
    <property type="entry name" value="POLYNUCLEOTIDYL TRANSFERASE, RIBONUCLEASE H-LIKE SUPERFAMILY PROTEIN"/>
    <property type="match status" value="1"/>
</dbReference>
<evidence type="ECO:0000313" key="2">
    <source>
        <dbReference type="EMBL" id="KAL3358784.1"/>
    </source>
</evidence>
<dbReference type="InterPro" id="IPR044730">
    <property type="entry name" value="RNase_H-like_dom_plant"/>
</dbReference>
<accession>A0ABD2TQU1</accession>
<dbReference type="AlphaFoldDB" id="A0ABD2TQU1"/>
<dbReference type="PROSITE" id="PS50879">
    <property type="entry name" value="RNASE_H_1"/>
    <property type="match status" value="1"/>
</dbReference>
<dbReference type="CDD" id="cd06222">
    <property type="entry name" value="RNase_H_like"/>
    <property type="match status" value="1"/>
</dbReference>
<evidence type="ECO:0000259" key="1">
    <source>
        <dbReference type="PROSITE" id="PS50879"/>
    </source>
</evidence>
<protein>
    <recommendedName>
        <fullName evidence="1">RNase H type-1 domain-containing protein</fullName>
    </recommendedName>
</protein>
<reference evidence="2 3" key="1">
    <citation type="submission" date="2024-05" db="EMBL/GenBank/DDBJ databases">
        <title>De novo assembly of an allotetraploid wild potato.</title>
        <authorList>
            <person name="Hosaka A.J."/>
        </authorList>
    </citation>
    <scope>NUCLEOTIDE SEQUENCE [LARGE SCALE GENOMIC DNA]</scope>
    <source>
        <tissue evidence="2">Young leaves</tissue>
    </source>
</reference>
<gene>
    <name evidence="2" type="ORF">AABB24_015729</name>
</gene>
<name>A0ABD2TQU1_9SOLN</name>
<dbReference type="InterPro" id="IPR002156">
    <property type="entry name" value="RNaseH_domain"/>
</dbReference>
<dbReference type="Proteomes" id="UP001627284">
    <property type="component" value="Unassembled WGS sequence"/>
</dbReference>
<dbReference type="EMBL" id="JBJKTR010000009">
    <property type="protein sequence ID" value="KAL3358784.1"/>
    <property type="molecule type" value="Genomic_DNA"/>
</dbReference>
<dbReference type="InterPro" id="IPR036397">
    <property type="entry name" value="RNaseH_sf"/>
</dbReference>
<evidence type="ECO:0000313" key="3">
    <source>
        <dbReference type="Proteomes" id="UP001627284"/>
    </source>
</evidence>
<dbReference type="SUPFAM" id="SSF53098">
    <property type="entry name" value="Ribonuclease H-like"/>
    <property type="match status" value="1"/>
</dbReference>
<dbReference type="PANTHER" id="PTHR47723">
    <property type="entry name" value="OS05G0353850 PROTEIN"/>
    <property type="match status" value="1"/>
</dbReference>
<comment type="caution">
    <text evidence="2">The sequence shown here is derived from an EMBL/GenBank/DDBJ whole genome shotgun (WGS) entry which is preliminary data.</text>
</comment>
<keyword evidence="3" id="KW-1185">Reference proteome</keyword>
<dbReference type="InterPro" id="IPR053151">
    <property type="entry name" value="RNase_H-like"/>
</dbReference>
<dbReference type="Gene3D" id="3.30.420.10">
    <property type="entry name" value="Ribonuclease H-like superfamily/Ribonuclease H"/>
    <property type="match status" value="1"/>
</dbReference>
<proteinExistence type="predicted"/>
<organism evidence="2 3">
    <name type="scientific">Solanum stoloniferum</name>
    <dbReference type="NCBI Taxonomy" id="62892"/>
    <lineage>
        <taxon>Eukaryota</taxon>
        <taxon>Viridiplantae</taxon>
        <taxon>Streptophyta</taxon>
        <taxon>Embryophyta</taxon>
        <taxon>Tracheophyta</taxon>
        <taxon>Spermatophyta</taxon>
        <taxon>Magnoliopsida</taxon>
        <taxon>eudicotyledons</taxon>
        <taxon>Gunneridae</taxon>
        <taxon>Pentapetalae</taxon>
        <taxon>asterids</taxon>
        <taxon>lamiids</taxon>
        <taxon>Solanales</taxon>
        <taxon>Solanaceae</taxon>
        <taxon>Solanoideae</taxon>
        <taxon>Solaneae</taxon>
        <taxon>Solanum</taxon>
    </lineage>
</organism>